<dbReference type="InterPro" id="IPR002401">
    <property type="entry name" value="Cyt_P450_E_grp-I"/>
</dbReference>
<evidence type="ECO:0000256" key="3">
    <source>
        <dbReference type="ARBA" id="ARBA00023002"/>
    </source>
</evidence>
<dbReference type="EMBL" id="BSXT01001892">
    <property type="protein sequence ID" value="GMF45887.1"/>
    <property type="molecule type" value="Genomic_DNA"/>
</dbReference>
<comment type="cofactor">
    <cofactor evidence="5">
        <name>heme</name>
        <dbReference type="ChEBI" id="CHEBI:30413"/>
    </cofactor>
</comment>
<dbReference type="InterPro" id="IPR036396">
    <property type="entry name" value="Cyt_P450_sf"/>
</dbReference>
<evidence type="ECO:0000256" key="1">
    <source>
        <dbReference type="ARBA" id="ARBA00010617"/>
    </source>
</evidence>
<keyword evidence="6" id="KW-0503">Monooxygenase</keyword>
<keyword evidence="3 6" id="KW-0560">Oxidoreductase</keyword>
<comment type="similarity">
    <text evidence="1 6">Belongs to the cytochrome P450 family.</text>
</comment>
<dbReference type="OrthoDB" id="1470350at2759"/>
<keyword evidence="2 5" id="KW-0479">Metal-binding</keyword>
<dbReference type="PRINTS" id="PR00385">
    <property type="entry name" value="P450"/>
</dbReference>
<dbReference type="InterPro" id="IPR001128">
    <property type="entry name" value="Cyt_P450"/>
</dbReference>
<evidence type="ECO:0000256" key="5">
    <source>
        <dbReference type="PIRSR" id="PIRSR602401-1"/>
    </source>
</evidence>
<dbReference type="GO" id="GO:0004497">
    <property type="term" value="F:monooxygenase activity"/>
    <property type="evidence" value="ECO:0007669"/>
    <property type="project" value="UniProtKB-KW"/>
</dbReference>
<proteinExistence type="inferred from homology"/>
<gene>
    <name evidence="7" type="ORF">Pfra01_001665000</name>
</gene>
<dbReference type="InterPro" id="IPR017972">
    <property type="entry name" value="Cyt_P450_CS"/>
</dbReference>
<dbReference type="Gene3D" id="1.10.630.10">
    <property type="entry name" value="Cytochrome P450"/>
    <property type="match status" value="1"/>
</dbReference>
<evidence type="ECO:0000256" key="2">
    <source>
        <dbReference type="ARBA" id="ARBA00022723"/>
    </source>
</evidence>
<keyword evidence="5 6" id="KW-0349">Heme</keyword>
<dbReference type="GO" id="GO:0020037">
    <property type="term" value="F:heme binding"/>
    <property type="evidence" value="ECO:0007669"/>
    <property type="project" value="InterPro"/>
</dbReference>
<reference evidence="7" key="1">
    <citation type="submission" date="2023-04" db="EMBL/GenBank/DDBJ databases">
        <title>Phytophthora fragariaefolia NBRC 109709.</title>
        <authorList>
            <person name="Ichikawa N."/>
            <person name="Sato H."/>
            <person name="Tonouchi N."/>
        </authorList>
    </citation>
    <scope>NUCLEOTIDE SEQUENCE</scope>
    <source>
        <strain evidence="7">NBRC 109709</strain>
    </source>
</reference>
<dbReference type="GO" id="GO:0006629">
    <property type="term" value="P:lipid metabolic process"/>
    <property type="evidence" value="ECO:0007669"/>
    <property type="project" value="UniProtKB-ARBA"/>
</dbReference>
<evidence type="ECO:0000313" key="8">
    <source>
        <dbReference type="Proteomes" id="UP001165121"/>
    </source>
</evidence>
<accession>A0A9W7CX78</accession>
<dbReference type="PROSITE" id="PS00086">
    <property type="entry name" value="CYTOCHROME_P450"/>
    <property type="match status" value="1"/>
</dbReference>
<keyword evidence="8" id="KW-1185">Reference proteome</keyword>
<dbReference type="PANTHER" id="PTHR24296">
    <property type="entry name" value="CYTOCHROME P450"/>
    <property type="match status" value="1"/>
</dbReference>
<keyword evidence="4 5" id="KW-0408">Iron</keyword>
<comment type="caution">
    <text evidence="7">The sequence shown here is derived from an EMBL/GenBank/DDBJ whole genome shotgun (WGS) entry which is preliminary data.</text>
</comment>
<dbReference type="SUPFAM" id="SSF48264">
    <property type="entry name" value="Cytochrome P450"/>
    <property type="match status" value="1"/>
</dbReference>
<dbReference type="Proteomes" id="UP001165121">
    <property type="component" value="Unassembled WGS sequence"/>
</dbReference>
<evidence type="ECO:0000256" key="6">
    <source>
        <dbReference type="RuleBase" id="RU000461"/>
    </source>
</evidence>
<name>A0A9W7CX78_9STRA</name>
<organism evidence="7 8">
    <name type="scientific">Phytophthora fragariaefolia</name>
    <dbReference type="NCBI Taxonomy" id="1490495"/>
    <lineage>
        <taxon>Eukaryota</taxon>
        <taxon>Sar</taxon>
        <taxon>Stramenopiles</taxon>
        <taxon>Oomycota</taxon>
        <taxon>Peronosporomycetes</taxon>
        <taxon>Peronosporales</taxon>
        <taxon>Peronosporaceae</taxon>
        <taxon>Phytophthora</taxon>
    </lineage>
</organism>
<feature type="binding site" description="axial binding residue" evidence="5">
    <location>
        <position position="469"/>
    </location>
    <ligand>
        <name>heme</name>
        <dbReference type="ChEBI" id="CHEBI:30413"/>
    </ligand>
    <ligandPart>
        <name>Fe</name>
        <dbReference type="ChEBI" id="CHEBI:18248"/>
    </ligandPart>
</feature>
<evidence type="ECO:0000256" key="4">
    <source>
        <dbReference type="ARBA" id="ARBA00023004"/>
    </source>
</evidence>
<dbReference type="CDD" id="cd11064">
    <property type="entry name" value="CYP86A"/>
    <property type="match status" value="1"/>
</dbReference>
<dbReference type="AlphaFoldDB" id="A0A9W7CX78"/>
<evidence type="ECO:0000313" key="7">
    <source>
        <dbReference type="EMBL" id="GMF45887.1"/>
    </source>
</evidence>
<dbReference type="GO" id="GO:0016705">
    <property type="term" value="F:oxidoreductase activity, acting on paired donors, with incorporation or reduction of molecular oxygen"/>
    <property type="evidence" value="ECO:0007669"/>
    <property type="project" value="InterPro"/>
</dbReference>
<dbReference type="Pfam" id="PF00067">
    <property type="entry name" value="p450"/>
    <property type="match status" value="1"/>
</dbReference>
<protein>
    <submittedName>
        <fullName evidence="7">Unnamed protein product</fullName>
    </submittedName>
</protein>
<sequence length="530" mass="60236">MKLVTQFPDKRDAAVTAAAVVTLSLLVSYLSRATAPKQKRKMAHVPKSTLPVLGNMMDMGNNLPRFHDWISEQCAEFENEPWTLQIPGKEPWIVLSSAELFEDVLKTQADNFLRGPVSHHQAYDVFGNGLSISDGDAWFYQRKTASHLFSMQMMRTVMEDVVREKLEVFLDVLSKYSARGQPFGIKKELSHFTMDVFSKIGFGVELDTLKNTFDTEGDHEFLEAFNVASVAFGVRIQTPTWLWELKKFLNVGWEKILMDNCKKFHDFIDSFILKAMAERGEKKVARDLISLFLESSIDTSELEIEEDEATIMRDMVTTFIFAGKDSSAHSMGWFIVNMNRHPEILRKVREEMKEKLPGLLTGEIQVPTAAQLQDLVYLEAVIRENIRLFPSTGFIMRQATETTTLVDGTFVDKEVSVLLPSYANSRNPRTWGEDASEFRPERFIDPDTGKLRTFSPFVFSSFGSGPHICLGMKFALMEVKLTLATLFSKFDFKTVEDPWEMTYDFSLTIPVKGPMEVEVTHLVLPTADSA</sequence>
<dbReference type="GO" id="GO:0005506">
    <property type="term" value="F:iron ion binding"/>
    <property type="evidence" value="ECO:0007669"/>
    <property type="project" value="InterPro"/>
</dbReference>
<dbReference type="PRINTS" id="PR00463">
    <property type="entry name" value="EP450I"/>
</dbReference>